<dbReference type="Proteomes" id="UP001060336">
    <property type="component" value="Chromosome"/>
</dbReference>
<dbReference type="RefSeq" id="WP_257769097.1">
    <property type="nucleotide sequence ID" value="NZ_CP102480.1"/>
</dbReference>
<dbReference type="NCBIfam" id="TIGR00195">
    <property type="entry name" value="exoDNase_III"/>
    <property type="match status" value="1"/>
</dbReference>
<feature type="domain" description="Endonuclease/exonuclease/phosphatase" evidence="8">
    <location>
        <begin position="4"/>
        <end position="247"/>
    </location>
</feature>
<feature type="active site" description="Proton donor/acceptor" evidence="5">
    <location>
        <position position="146"/>
    </location>
</feature>
<comment type="cofactor">
    <cofactor evidence="6">
        <name>Mg(2+)</name>
        <dbReference type="ChEBI" id="CHEBI:18420"/>
    </cofactor>
    <cofactor evidence="6">
        <name>Mn(2+)</name>
        <dbReference type="ChEBI" id="CHEBI:29035"/>
    </cofactor>
    <text evidence="6">Probably binds two magnesium or manganese ions per subunit.</text>
</comment>
<dbReference type="PANTHER" id="PTHR43250:SF2">
    <property type="entry name" value="EXODEOXYRIBONUCLEASE III"/>
    <property type="match status" value="1"/>
</dbReference>
<gene>
    <name evidence="9" type="primary">xth</name>
    <name evidence="9" type="ORF">NUH88_22210</name>
</gene>
<evidence type="ECO:0000256" key="5">
    <source>
        <dbReference type="PIRSR" id="PIRSR604808-1"/>
    </source>
</evidence>
<keyword evidence="10" id="KW-1185">Reference proteome</keyword>
<feature type="binding site" evidence="6">
    <location>
        <position position="148"/>
    </location>
    <ligand>
        <name>Mg(2+)</name>
        <dbReference type="ChEBI" id="CHEBI:18420"/>
        <label>1</label>
    </ligand>
</feature>
<dbReference type="Gene3D" id="3.60.10.10">
    <property type="entry name" value="Endonuclease/exonuclease/phosphatase"/>
    <property type="match status" value="1"/>
</dbReference>
<feature type="binding site" evidence="6">
    <location>
        <position position="7"/>
    </location>
    <ligand>
        <name>Mg(2+)</name>
        <dbReference type="ChEBI" id="CHEBI:18420"/>
        <label>1</label>
    </ligand>
</feature>
<evidence type="ECO:0000256" key="4">
    <source>
        <dbReference type="ARBA" id="ARBA00022842"/>
    </source>
</evidence>
<comment type="similarity">
    <text evidence="1">Belongs to the DNA repair enzymes AP/ExoA family.</text>
</comment>
<keyword evidence="4 6" id="KW-0460">Magnesium</keyword>
<feature type="binding site" evidence="6">
    <location>
        <position position="34"/>
    </location>
    <ligand>
        <name>Mg(2+)</name>
        <dbReference type="ChEBI" id="CHEBI:18420"/>
        <label>1</label>
    </ligand>
</feature>
<keyword evidence="3 9" id="KW-0378">Hydrolase</keyword>
<dbReference type="SUPFAM" id="SSF56219">
    <property type="entry name" value="DNase I-like"/>
    <property type="match status" value="1"/>
</dbReference>
<keyword evidence="6" id="KW-0464">Manganese</keyword>
<dbReference type="EC" id="3.1.11.2" evidence="9"/>
<sequence length="256" mass="28584">MKVATWNVNSIKARLPNVLDWLDGFQPDVALLQETKTIDENFPRLEIEERGYKVLIHGQKSYNGVAILSKHPIEDPLIGLPGDDADEQARYAEGTINGIRFATIYLPNGNPVETEKFPYKLGWMKRLKARAGELLASETPVVLAGDYNVIPTDVDVHDPEAWASDALCQPESRAAFREILHLGYVDAYRVYNTAPHRYSFWDYQGGAWQNDHGVRIDHLLLSPQAADRLSASGIDSAPRGKPKASDHTPVWIELAA</sequence>
<keyword evidence="2 6" id="KW-0479">Metal-binding</keyword>
<reference evidence="9" key="1">
    <citation type="submission" date="2022-08" db="EMBL/GenBank/DDBJ databases">
        <title>Nisaea acidiphila sp. nov., isolated from a marine algal debris and emended description of the genus Nisaea Urios et al. 2008.</title>
        <authorList>
            <person name="Kwon K."/>
        </authorList>
    </citation>
    <scope>NUCLEOTIDE SEQUENCE</scope>
    <source>
        <strain evidence="9">MEBiC11861</strain>
    </source>
</reference>
<protein>
    <submittedName>
        <fullName evidence="9">Exodeoxyribonuclease III</fullName>
        <ecNumber evidence="9">3.1.11.2</ecNumber>
    </submittedName>
</protein>
<feature type="binding site" evidence="6">
    <location>
        <position position="146"/>
    </location>
    <ligand>
        <name>Mg(2+)</name>
        <dbReference type="ChEBI" id="CHEBI:18420"/>
        <label>1</label>
    </ligand>
</feature>
<organism evidence="9 10">
    <name type="scientific">Nisaea acidiphila</name>
    <dbReference type="NCBI Taxonomy" id="1862145"/>
    <lineage>
        <taxon>Bacteria</taxon>
        <taxon>Pseudomonadati</taxon>
        <taxon>Pseudomonadota</taxon>
        <taxon>Alphaproteobacteria</taxon>
        <taxon>Rhodospirillales</taxon>
        <taxon>Thalassobaculaceae</taxon>
        <taxon>Nisaea</taxon>
    </lineage>
</organism>
<evidence type="ECO:0000259" key="8">
    <source>
        <dbReference type="Pfam" id="PF03372"/>
    </source>
</evidence>
<dbReference type="KEGG" id="naci:NUH88_22210"/>
<feature type="binding site" evidence="6">
    <location>
        <position position="247"/>
    </location>
    <ligand>
        <name>Mg(2+)</name>
        <dbReference type="ChEBI" id="CHEBI:18420"/>
        <label>1</label>
    </ligand>
</feature>
<dbReference type="CDD" id="cd09086">
    <property type="entry name" value="ExoIII-like_AP-endo"/>
    <property type="match status" value="1"/>
</dbReference>
<feature type="site" description="Interaction with DNA substrate" evidence="7">
    <location>
        <position position="247"/>
    </location>
</feature>
<feature type="site" description="Transition state stabilizer" evidence="7">
    <location>
        <position position="148"/>
    </location>
</feature>
<evidence type="ECO:0000256" key="1">
    <source>
        <dbReference type="ARBA" id="ARBA00007092"/>
    </source>
</evidence>
<dbReference type="InterPro" id="IPR005135">
    <property type="entry name" value="Endo/exonuclease/phosphatase"/>
</dbReference>
<feature type="active site" evidence="5">
    <location>
        <position position="105"/>
    </location>
</feature>
<name>A0A9J7AS92_9PROT</name>
<dbReference type="NCBIfam" id="TIGR00633">
    <property type="entry name" value="xth"/>
    <property type="match status" value="1"/>
</dbReference>
<dbReference type="PANTHER" id="PTHR43250">
    <property type="entry name" value="EXODEOXYRIBONUCLEASE III"/>
    <property type="match status" value="1"/>
</dbReference>
<evidence type="ECO:0000313" key="10">
    <source>
        <dbReference type="Proteomes" id="UP001060336"/>
    </source>
</evidence>
<dbReference type="EMBL" id="CP102480">
    <property type="protein sequence ID" value="UUX50086.1"/>
    <property type="molecule type" value="Genomic_DNA"/>
</dbReference>
<dbReference type="GO" id="GO:0006281">
    <property type="term" value="P:DNA repair"/>
    <property type="evidence" value="ECO:0007669"/>
    <property type="project" value="InterPro"/>
</dbReference>
<dbReference type="Pfam" id="PF03372">
    <property type="entry name" value="Exo_endo_phos"/>
    <property type="match status" value="1"/>
</dbReference>
<feature type="binding site" evidence="6">
    <location>
        <position position="246"/>
    </location>
    <ligand>
        <name>Mg(2+)</name>
        <dbReference type="ChEBI" id="CHEBI:18420"/>
        <label>1</label>
    </ligand>
</feature>
<proteinExistence type="inferred from homology"/>
<feature type="active site" description="Proton acceptor" evidence="5">
    <location>
        <position position="247"/>
    </location>
</feature>
<dbReference type="GO" id="GO:0046872">
    <property type="term" value="F:metal ion binding"/>
    <property type="evidence" value="ECO:0007669"/>
    <property type="project" value="UniProtKB-KW"/>
</dbReference>
<dbReference type="GO" id="GO:0008311">
    <property type="term" value="F:double-stranded DNA 3'-5' DNA exonuclease activity"/>
    <property type="evidence" value="ECO:0007669"/>
    <property type="project" value="UniProtKB-EC"/>
</dbReference>
<evidence type="ECO:0000256" key="7">
    <source>
        <dbReference type="PIRSR" id="PIRSR604808-3"/>
    </source>
</evidence>
<accession>A0A9J7AS92</accession>
<dbReference type="InterPro" id="IPR004808">
    <property type="entry name" value="AP_endonuc_1"/>
</dbReference>
<evidence type="ECO:0000256" key="3">
    <source>
        <dbReference type="ARBA" id="ARBA00022801"/>
    </source>
</evidence>
<dbReference type="AlphaFoldDB" id="A0A9J7AS92"/>
<evidence type="ECO:0000256" key="2">
    <source>
        <dbReference type="ARBA" id="ARBA00022723"/>
    </source>
</evidence>
<dbReference type="InterPro" id="IPR037493">
    <property type="entry name" value="ExoIII-like"/>
</dbReference>
<evidence type="ECO:0000313" key="9">
    <source>
        <dbReference type="EMBL" id="UUX50086.1"/>
    </source>
</evidence>
<dbReference type="PROSITE" id="PS51435">
    <property type="entry name" value="AP_NUCLEASE_F1_4"/>
    <property type="match status" value="1"/>
</dbReference>
<dbReference type="InterPro" id="IPR036691">
    <property type="entry name" value="Endo/exonu/phosph_ase_sf"/>
</dbReference>
<feature type="site" description="Important for catalytic activity" evidence="7">
    <location>
        <position position="217"/>
    </location>
</feature>
<evidence type="ECO:0000256" key="6">
    <source>
        <dbReference type="PIRSR" id="PIRSR604808-2"/>
    </source>
</evidence>